<dbReference type="InParanoid" id="A0A1Z5KPN7"/>
<dbReference type="Pfam" id="PF08636">
    <property type="entry name" value="Pkr1"/>
    <property type="match status" value="1"/>
</dbReference>
<dbReference type="EMBL" id="BDSP01000262">
    <property type="protein sequence ID" value="GAX27971.1"/>
    <property type="molecule type" value="Genomic_DNA"/>
</dbReference>
<keyword evidence="2" id="KW-1133">Transmembrane helix</keyword>
<feature type="transmembrane region" description="Helical" evidence="2">
    <location>
        <begin position="12"/>
        <end position="37"/>
    </location>
</feature>
<gene>
    <name evidence="3" type="ORF">FisN_32Lu025</name>
</gene>
<feature type="region of interest" description="Disordered" evidence="1">
    <location>
        <begin position="75"/>
        <end position="94"/>
    </location>
</feature>
<keyword evidence="4" id="KW-1185">Reference proteome</keyword>
<comment type="caution">
    <text evidence="3">The sequence shown here is derived from an EMBL/GenBank/DDBJ whole genome shotgun (WGS) entry which is preliminary data.</text>
</comment>
<feature type="transmembrane region" description="Helical" evidence="2">
    <location>
        <begin position="43"/>
        <end position="62"/>
    </location>
</feature>
<dbReference type="Proteomes" id="UP000198406">
    <property type="component" value="Unassembled WGS sequence"/>
</dbReference>
<dbReference type="InterPro" id="IPR013945">
    <property type="entry name" value="Pkr1"/>
</dbReference>
<keyword evidence="2" id="KW-0472">Membrane</keyword>
<accession>A0A1Z5KPN7</accession>
<evidence type="ECO:0000256" key="2">
    <source>
        <dbReference type="SAM" id="Phobius"/>
    </source>
</evidence>
<evidence type="ECO:0000313" key="4">
    <source>
        <dbReference type="Proteomes" id="UP000198406"/>
    </source>
</evidence>
<organism evidence="3 4">
    <name type="scientific">Fistulifera solaris</name>
    <name type="common">Oleaginous diatom</name>
    <dbReference type="NCBI Taxonomy" id="1519565"/>
    <lineage>
        <taxon>Eukaryota</taxon>
        <taxon>Sar</taxon>
        <taxon>Stramenopiles</taxon>
        <taxon>Ochrophyta</taxon>
        <taxon>Bacillariophyta</taxon>
        <taxon>Bacillariophyceae</taxon>
        <taxon>Bacillariophycidae</taxon>
        <taxon>Naviculales</taxon>
        <taxon>Naviculaceae</taxon>
        <taxon>Fistulifera</taxon>
    </lineage>
</organism>
<dbReference type="GO" id="GO:0070072">
    <property type="term" value="P:vacuolar proton-transporting V-type ATPase complex assembly"/>
    <property type="evidence" value="ECO:0007669"/>
    <property type="project" value="InterPro"/>
</dbReference>
<dbReference type="AlphaFoldDB" id="A0A1Z5KPN7"/>
<sequence>MTSFMSQILEPGGGVMLLPFVRTVIAFLLLLCLTAALFDVARIHMLILSFLSGGLLLSLSFFEQEYKKVRRAANSQAAVAPTTSTSSTSNNKSD</sequence>
<proteinExistence type="predicted"/>
<evidence type="ECO:0000313" key="3">
    <source>
        <dbReference type="EMBL" id="GAX27971.1"/>
    </source>
</evidence>
<keyword evidence="2" id="KW-0812">Transmembrane</keyword>
<protein>
    <submittedName>
        <fullName evidence="3">Uncharacterized protein</fullName>
    </submittedName>
</protein>
<feature type="compositionally biased region" description="Low complexity" evidence="1">
    <location>
        <begin position="82"/>
        <end position="94"/>
    </location>
</feature>
<name>A0A1Z5KPN7_FISSO</name>
<evidence type="ECO:0000256" key="1">
    <source>
        <dbReference type="SAM" id="MobiDB-lite"/>
    </source>
</evidence>
<reference evidence="3 4" key="1">
    <citation type="journal article" date="2015" name="Plant Cell">
        <title>Oil accumulation by the oleaginous diatom Fistulifera solaris as revealed by the genome and transcriptome.</title>
        <authorList>
            <person name="Tanaka T."/>
            <person name="Maeda Y."/>
            <person name="Veluchamy A."/>
            <person name="Tanaka M."/>
            <person name="Abida H."/>
            <person name="Marechal E."/>
            <person name="Bowler C."/>
            <person name="Muto M."/>
            <person name="Sunaga Y."/>
            <person name="Tanaka M."/>
            <person name="Yoshino T."/>
            <person name="Taniguchi T."/>
            <person name="Fukuda Y."/>
            <person name="Nemoto M."/>
            <person name="Matsumoto M."/>
            <person name="Wong P.S."/>
            <person name="Aburatani S."/>
            <person name="Fujibuchi W."/>
        </authorList>
    </citation>
    <scope>NUCLEOTIDE SEQUENCE [LARGE SCALE GENOMIC DNA]</scope>
    <source>
        <strain evidence="3 4">JPCC DA0580</strain>
    </source>
</reference>